<proteinExistence type="predicted"/>
<comment type="caution">
    <text evidence="1">The sequence shown here is derived from an EMBL/GenBank/DDBJ whole genome shotgun (WGS) entry which is preliminary data.</text>
</comment>
<organism evidence="1 2">
    <name type="scientific">Dermacentor silvarum</name>
    <name type="common">Tick</name>
    <dbReference type="NCBI Taxonomy" id="543639"/>
    <lineage>
        <taxon>Eukaryota</taxon>
        <taxon>Metazoa</taxon>
        <taxon>Ecdysozoa</taxon>
        <taxon>Arthropoda</taxon>
        <taxon>Chelicerata</taxon>
        <taxon>Arachnida</taxon>
        <taxon>Acari</taxon>
        <taxon>Parasitiformes</taxon>
        <taxon>Ixodida</taxon>
        <taxon>Ixodoidea</taxon>
        <taxon>Ixodidae</taxon>
        <taxon>Rhipicephalinae</taxon>
        <taxon>Dermacentor</taxon>
    </lineage>
</organism>
<keyword evidence="2" id="KW-1185">Reference proteome</keyword>
<gene>
    <name evidence="1" type="ORF">HPB49_015140</name>
</gene>
<evidence type="ECO:0000313" key="1">
    <source>
        <dbReference type="EMBL" id="KAH7980336.1"/>
    </source>
</evidence>
<dbReference type="Proteomes" id="UP000821865">
    <property type="component" value="Chromosome 1"/>
</dbReference>
<protein>
    <submittedName>
        <fullName evidence="1">Uncharacterized protein</fullName>
    </submittedName>
</protein>
<dbReference type="EMBL" id="CM023470">
    <property type="protein sequence ID" value="KAH7980336.1"/>
    <property type="molecule type" value="Genomic_DNA"/>
</dbReference>
<reference evidence="1" key="1">
    <citation type="submission" date="2020-05" db="EMBL/GenBank/DDBJ databases">
        <title>Large-scale comparative analyses of tick genomes elucidate their genetic diversity and vector capacities.</title>
        <authorList>
            <person name="Jia N."/>
            <person name="Wang J."/>
            <person name="Shi W."/>
            <person name="Du L."/>
            <person name="Sun Y."/>
            <person name="Zhan W."/>
            <person name="Jiang J."/>
            <person name="Wang Q."/>
            <person name="Zhang B."/>
            <person name="Ji P."/>
            <person name="Sakyi L.B."/>
            <person name="Cui X."/>
            <person name="Yuan T."/>
            <person name="Jiang B."/>
            <person name="Yang W."/>
            <person name="Lam T.T.-Y."/>
            <person name="Chang Q."/>
            <person name="Ding S."/>
            <person name="Wang X."/>
            <person name="Zhu J."/>
            <person name="Ruan X."/>
            <person name="Zhao L."/>
            <person name="Wei J."/>
            <person name="Que T."/>
            <person name="Du C."/>
            <person name="Cheng J."/>
            <person name="Dai P."/>
            <person name="Han X."/>
            <person name="Huang E."/>
            <person name="Gao Y."/>
            <person name="Liu J."/>
            <person name="Shao H."/>
            <person name="Ye R."/>
            <person name="Li L."/>
            <person name="Wei W."/>
            <person name="Wang X."/>
            <person name="Wang C."/>
            <person name="Yang T."/>
            <person name="Huo Q."/>
            <person name="Li W."/>
            <person name="Guo W."/>
            <person name="Chen H."/>
            <person name="Zhou L."/>
            <person name="Ni X."/>
            <person name="Tian J."/>
            <person name="Zhou Y."/>
            <person name="Sheng Y."/>
            <person name="Liu T."/>
            <person name="Pan Y."/>
            <person name="Xia L."/>
            <person name="Li J."/>
            <person name="Zhao F."/>
            <person name="Cao W."/>
        </authorList>
    </citation>
    <scope>NUCLEOTIDE SEQUENCE</scope>
    <source>
        <strain evidence="1">Dsil-2018</strain>
    </source>
</reference>
<accession>A0ACB8E1D4</accession>
<sequence length="348" mass="39344">MTAPLAENVLNRRRSPHALNFPEQVTAVAAAWTAAASPELRSTPALLLATLEPIAILSVYGCARAWDRPKFVRQPECPSAFADVLLKRDVVFIAENLESADVLSDANTSRVRGPYRNKERRNWKEKAKNRVWTVSMRLCPDQASLFIYRLRTSRAGAVLFVRMADAERTRAARCRFLVSAIPVFRRKGCTSPSCWTLVLLCANTLVMSEDPTPPINLSLRAVLEQKTDAAMHHVVNRLATFKDWPFSSDSPCSPARMADAGFYHCPTENEPDLARCYVCLKEMRDWKPHDDPFGEHARSTECEFLRLGKKPQDLTALDFLQLEKARTKNKVRKFVAVREAEKALNESR</sequence>
<evidence type="ECO:0000313" key="2">
    <source>
        <dbReference type="Proteomes" id="UP000821865"/>
    </source>
</evidence>
<name>A0ACB8E1D4_DERSI</name>